<keyword evidence="4 7" id="KW-0812">Transmembrane</keyword>
<dbReference type="EMBL" id="JBHTBR010000002">
    <property type="protein sequence ID" value="MFC7290000.1"/>
    <property type="molecule type" value="Genomic_DNA"/>
</dbReference>
<comment type="subcellular location">
    <subcellularLocation>
        <location evidence="1">Cell membrane</location>
        <topology evidence="1">Multi-pass membrane protein</topology>
    </subcellularLocation>
</comment>
<feature type="transmembrane region" description="Helical" evidence="7">
    <location>
        <begin position="305"/>
        <end position="326"/>
    </location>
</feature>
<keyword evidence="5 7" id="KW-1133">Transmembrane helix</keyword>
<feature type="transmembrane region" description="Helical" evidence="7">
    <location>
        <begin position="346"/>
        <end position="365"/>
    </location>
</feature>
<feature type="transmembrane region" description="Helical" evidence="7">
    <location>
        <begin position="402"/>
        <end position="421"/>
    </location>
</feature>
<evidence type="ECO:0000256" key="2">
    <source>
        <dbReference type="ARBA" id="ARBA00007430"/>
    </source>
</evidence>
<feature type="transmembrane region" description="Helical" evidence="7">
    <location>
        <begin position="194"/>
        <end position="212"/>
    </location>
</feature>
<reference evidence="9" key="1">
    <citation type="journal article" date="2019" name="Int. J. Syst. Evol. Microbiol.">
        <title>The Global Catalogue of Microorganisms (GCM) 10K type strain sequencing project: providing services to taxonomists for standard genome sequencing and annotation.</title>
        <authorList>
            <consortium name="The Broad Institute Genomics Platform"/>
            <consortium name="The Broad Institute Genome Sequencing Center for Infectious Disease"/>
            <person name="Wu L."/>
            <person name="Ma J."/>
        </authorList>
    </citation>
    <scope>NUCLEOTIDE SEQUENCE [LARGE SCALE GENOMIC DNA]</scope>
    <source>
        <strain evidence="9">CCUG 51308</strain>
    </source>
</reference>
<organism evidence="8 9">
    <name type="scientific">Hirschia litorea</name>
    <dbReference type="NCBI Taxonomy" id="1199156"/>
    <lineage>
        <taxon>Bacteria</taxon>
        <taxon>Pseudomonadati</taxon>
        <taxon>Pseudomonadota</taxon>
        <taxon>Alphaproteobacteria</taxon>
        <taxon>Hyphomonadales</taxon>
        <taxon>Hyphomonadaceae</taxon>
        <taxon>Hirschia</taxon>
    </lineage>
</organism>
<evidence type="ECO:0000256" key="4">
    <source>
        <dbReference type="ARBA" id="ARBA00022692"/>
    </source>
</evidence>
<sequence>MTDRTSGNPTAETSDDTKAKGFSISSSMHKGMVWNFINFFFSQGAGFFIFLVLALKLDPTIFGIIALSTILADMITNEGRYACMDTILQADKFDDGYLNTSFWSFTFITVLCSLALFIATPYAAAAYDSELINKFLPVFALVLLPIPWLAVMDALIMRDLGFKTLTIRNISGTVIGGVAGIIVAFSPWNIWALVVQRIVTLLVAIILEYHFTRWLPKFQFSLSLHAKDFLKRFTSLWSIALLSQALMRVSTLVFGLRFDAYTVGLVRAAHRIIDSLNGPLISPLMGLWFPLMAKVRGQKPKERRIYTSILQSATFTCLPAFTGLAFVAPDLVSLMLSDKYAGTGPIVQSMSLAALTIPLTMFTPIAMSSLGFNKQSLIYTAMTTISCIITLFALPQLSVSELIIVLAFPTLFLSIGGMIYINKKLELPNIEHIMGLAPAIIGAALMAIALYFVRIQAADLPTLLLLICSVGTGVVVYTAYLGIFHLKWAKSQINTILGKESPDNIDAADGSL</sequence>
<keyword evidence="9" id="KW-1185">Reference proteome</keyword>
<evidence type="ECO:0000313" key="8">
    <source>
        <dbReference type="EMBL" id="MFC7290000.1"/>
    </source>
</evidence>
<feature type="transmembrane region" description="Helical" evidence="7">
    <location>
        <begin position="169"/>
        <end position="188"/>
    </location>
</feature>
<evidence type="ECO:0000256" key="7">
    <source>
        <dbReference type="SAM" id="Phobius"/>
    </source>
</evidence>
<keyword evidence="3" id="KW-1003">Cell membrane</keyword>
<dbReference type="PANTHER" id="PTHR30250">
    <property type="entry name" value="PST FAMILY PREDICTED COLANIC ACID TRANSPORTER"/>
    <property type="match status" value="1"/>
</dbReference>
<evidence type="ECO:0000313" key="9">
    <source>
        <dbReference type="Proteomes" id="UP001596492"/>
    </source>
</evidence>
<feature type="transmembrane region" description="Helical" evidence="7">
    <location>
        <begin position="102"/>
        <end position="123"/>
    </location>
</feature>
<evidence type="ECO:0000256" key="6">
    <source>
        <dbReference type="ARBA" id="ARBA00023136"/>
    </source>
</evidence>
<feature type="transmembrane region" description="Helical" evidence="7">
    <location>
        <begin position="276"/>
        <end position="293"/>
    </location>
</feature>
<protein>
    <submittedName>
        <fullName evidence="8">Oligosaccharide flippase family protein</fullName>
    </submittedName>
</protein>
<feature type="transmembrane region" description="Helical" evidence="7">
    <location>
        <begin position="33"/>
        <end position="55"/>
    </location>
</feature>
<feature type="transmembrane region" description="Helical" evidence="7">
    <location>
        <begin position="233"/>
        <end position="256"/>
    </location>
</feature>
<feature type="transmembrane region" description="Helical" evidence="7">
    <location>
        <begin position="460"/>
        <end position="483"/>
    </location>
</feature>
<gene>
    <name evidence="8" type="ORF">ACFQS8_00065</name>
</gene>
<feature type="transmembrane region" description="Helical" evidence="7">
    <location>
        <begin position="377"/>
        <end position="396"/>
    </location>
</feature>
<evidence type="ECO:0000256" key="5">
    <source>
        <dbReference type="ARBA" id="ARBA00022989"/>
    </source>
</evidence>
<evidence type="ECO:0000256" key="3">
    <source>
        <dbReference type="ARBA" id="ARBA00022475"/>
    </source>
</evidence>
<feature type="transmembrane region" description="Helical" evidence="7">
    <location>
        <begin position="61"/>
        <end position="81"/>
    </location>
</feature>
<keyword evidence="6 7" id="KW-0472">Membrane</keyword>
<accession>A0ABW2IGL2</accession>
<dbReference type="PANTHER" id="PTHR30250:SF10">
    <property type="entry name" value="LIPOPOLYSACCHARIDE BIOSYNTHESIS PROTEIN WZXC"/>
    <property type="match status" value="1"/>
</dbReference>
<feature type="transmembrane region" description="Helical" evidence="7">
    <location>
        <begin position="433"/>
        <end position="454"/>
    </location>
</feature>
<name>A0ABW2IGL2_9PROT</name>
<proteinExistence type="inferred from homology"/>
<dbReference type="InterPro" id="IPR050833">
    <property type="entry name" value="Poly_Biosynth_Transport"/>
</dbReference>
<dbReference type="Proteomes" id="UP001596492">
    <property type="component" value="Unassembled WGS sequence"/>
</dbReference>
<comment type="similarity">
    <text evidence="2">Belongs to the polysaccharide synthase family.</text>
</comment>
<dbReference type="Pfam" id="PF13440">
    <property type="entry name" value="Polysacc_synt_3"/>
    <property type="match status" value="1"/>
</dbReference>
<evidence type="ECO:0000256" key="1">
    <source>
        <dbReference type="ARBA" id="ARBA00004651"/>
    </source>
</evidence>
<comment type="caution">
    <text evidence="8">The sequence shown here is derived from an EMBL/GenBank/DDBJ whole genome shotgun (WGS) entry which is preliminary data.</text>
</comment>
<feature type="transmembrane region" description="Helical" evidence="7">
    <location>
        <begin position="135"/>
        <end position="157"/>
    </location>
</feature>
<dbReference type="RefSeq" id="WP_382164521.1">
    <property type="nucleotide sequence ID" value="NZ_JBHTBR010000002.1"/>
</dbReference>